<reference evidence="6 7" key="1">
    <citation type="journal article" date="2011" name="Proc. Natl. Acad. Sci. U.S.A.">
        <title>Genome and transcriptome analyses of the mountain pine beetle-fungal symbiont Grosmannia clavigera, a lodgepole pine pathogen.</title>
        <authorList>
            <person name="DiGuistini S."/>
            <person name="Wang Y."/>
            <person name="Liao N.Y."/>
            <person name="Taylor G."/>
            <person name="Tanguay P."/>
            <person name="Feau N."/>
            <person name="Henrissat B."/>
            <person name="Chan S.K."/>
            <person name="Hesse-Orce U."/>
            <person name="Alamouti S.M."/>
            <person name="Tsui C.K.M."/>
            <person name="Docking R.T."/>
            <person name="Levasseur A."/>
            <person name="Haridas S."/>
            <person name="Robertson G."/>
            <person name="Birol I."/>
            <person name="Holt R.A."/>
            <person name="Marra M.A."/>
            <person name="Hamelin R.C."/>
            <person name="Hirst M."/>
            <person name="Jones S.J.M."/>
            <person name="Bohlmann J."/>
            <person name="Breuil C."/>
        </authorList>
    </citation>
    <scope>NUCLEOTIDE SEQUENCE [LARGE SCALE GENOMIC DNA]</scope>
    <source>
        <strain evidence="7">kw1407 / UAMH 11150</strain>
    </source>
</reference>
<proteinExistence type="inferred from homology"/>
<dbReference type="EMBL" id="GL629769">
    <property type="protein sequence ID" value="EFX03098.1"/>
    <property type="molecule type" value="Genomic_DNA"/>
</dbReference>
<accession>F0XGL9</accession>
<dbReference type="OrthoDB" id="21463at2759"/>
<dbReference type="Pfam" id="PF01084">
    <property type="entry name" value="Ribosomal_S18"/>
    <property type="match status" value="1"/>
</dbReference>
<dbReference type="eggNOG" id="KOG3162">
    <property type="taxonomic scope" value="Eukaryota"/>
</dbReference>
<dbReference type="GO" id="GO:0003735">
    <property type="term" value="F:structural constituent of ribosome"/>
    <property type="evidence" value="ECO:0007669"/>
    <property type="project" value="InterPro"/>
</dbReference>
<keyword evidence="3" id="KW-0687">Ribonucleoprotein</keyword>
<dbReference type="Proteomes" id="UP000007796">
    <property type="component" value="Unassembled WGS sequence"/>
</dbReference>
<keyword evidence="7" id="KW-1185">Reference proteome</keyword>
<feature type="compositionally biased region" description="Polar residues" evidence="5">
    <location>
        <begin position="89"/>
        <end position="105"/>
    </location>
</feature>
<dbReference type="GO" id="GO:0005763">
    <property type="term" value="C:mitochondrial small ribosomal subunit"/>
    <property type="evidence" value="ECO:0007669"/>
    <property type="project" value="TreeGrafter"/>
</dbReference>
<sequence length="268" mass="29648">MPPRLPIFPAVHRCADVSIASVVQRFSAVSLSTSAYRAAPPRKSPLASSGASFLDLDGEPARGPGSTAVPGRSRMAGSSSSNNSNNSNGYAPTSASGDMTSSNAALSRVLFDSGMRRRMNDRREEQSRSTLERMAERKVSEDYARQMPRRWRAGDVYAPHDLSAAEMAKWRRPSRTTADVVDILGINPLDEYRNFAMVSEFVSTMGRIKHSRETGLRAVNQRRMARAIRRAIGLGIHPSVHRHPEILTSEIANMPKQSYASYDSRQRR</sequence>
<dbReference type="PANTHER" id="PTHR13479:SF40">
    <property type="entry name" value="SMALL RIBOSOMAL SUBUNIT PROTEIN BS18M"/>
    <property type="match status" value="1"/>
</dbReference>
<dbReference type="Gene3D" id="4.10.640.10">
    <property type="entry name" value="Ribosomal protein S18"/>
    <property type="match status" value="1"/>
</dbReference>
<organism evidence="7">
    <name type="scientific">Grosmannia clavigera (strain kw1407 / UAMH 11150)</name>
    <name type="common">Blue stain fungus</name>
    <name type="synonym">Graphiocladiella clavigera</name>
    <dbReference type="NCBI Taxonomy" id="655863"/>
    <lineage>
        <taxon>Eukaryota</taxon>
        <taxon>Fungi</taxon>
        <taxon>Dikarya</taxon>
        <taxon>Ascomycota</taxon>
        <taxon>Pezizomycotina</taxon>
        <taxon>Sordariomycetes</taxon>
        <taxon>Sordariomycetidae</taxon>
        <taxon>Ophiostomatales</taxon>
        <taxon>Ophiostomataceae</taxon>
        <taxon>Leptographium</taxon>
    </lineage>
</organism>
<evidence type="ECO:0000313" key="6">
    <source>
        <dbReference type="EMBL" id="EFX03098.1"/>
    </source>
</evidence>
<comment type="similarity">
    <text evidence="1">Belongs to the bacterial ribosomal protein bS18 family.</text>
</comment>
<evidence type="ECO:0000256" key="2">
    <source>
        <dbReference type="ARBA" id="ARBA00022980"/>
    </source>
</evidence>
<dbReference type="AlphaFoldDB" id="F0XGL9"/>
<dbReference type="SUPFAM" id="SSF46911">
    <property type="entry name" value="Ribosomal protein S18"/>
    <property type="match status" value="1"/>
</dbReference>
<name>F0XGL9_GROCL</name>
<dbReference type="GeneID" id="25976082"/>
<keyword evidence="2 6" id="KW-0689">Ribosomal protein</keyword>
<protein>
    <recommendedName>
        <fullName evidence="4">Small ribosomal subunit protein bS18m</fullName>
    </recommendedName>
</protein>
<gene>
    <name evidence="6" type="ORF">CMQ_3027</name>
</gene>
<feature type="region of interest" description="Disordered" evidence="5">
    <location>
        <begin position="33"/>
        <end position="139"/>
    </location>
</feature>
<dbReference type="InterPro" id="IPR001648">
    <property type="entry name" value="Ribosomal_bS18"/>
</dbReference>
<evidence type="ECO:0000256" key="4">
    <source>
        <dbReference type="ARBA" id="ARBA00035264"/>
    </source>
</evidence>
<dbReference type="PANTHER" id="PTHR13479">
    <property type="entry name" value="30S RIBOSOMAL PROTEIN S18"/>
    <property type="match status" value="1"/>
</dbReference>
<dbReference type="GO" id="GO:0070181">
    <property type="term" value="F:small ribosomal subunit rRNA binding"/>
    <property type="evidence" value="ECO:0007669"/>
    <property type="project" value="TreeGrafter"/>
</dbReference>
<evidence type="ECO:0000313" key="7">
    <source>
        <dbReference type="Proteomes" id="UP000007796"/>
    </source>
</evidence>
<dbReference type="InParanoid" id="F0XGL9"/>
<evidence type="ECO:0000256" key="3">
    <source>
        <dbReference type="ARBA" id="ARBA00023274"/>
    </source>
</evidence>
<dbReference type="FunFam" id="4.10.640.10:FF:000013">
    <property type="entry name" value="37S ribosomal protein S18"/>
    <property type="match status" value="1"/>
</dbReference>
<evidence type="ECO:0000256" key="5">
    <source>
        <dbReference type="SAM" id="MobiDB-lite"/>
    </source>
</evidence>
<dbReference type="STRING" id="655863.F0XGL9"/>
<dbReference type="HOGENOM" id="CLU_082177_0_1_1"/>
<dbReference type="InterPro" id="IPR036870">
    <property type="entry name" value="Ribosomal_bS18_sf"/>
</dbReference>
<evidence type="ECO:0000256" key="1">
    <source>
        <dbReference type="ARBA" id="ARBA00005589"/>
    </source>
</evidence>
<dbReference type="RefSeq" id="XP_014172580.1">
    <property type="nucleotide sequence ID" value="XM_014317105.1"/>
</dbReference>
<feature type="compositionally biased region" description="Basic and acidic residues" evidence="5">
    <location>
        <begin position="121"/>
        <end position="139"/>
    </location>
</feature>
<feature type="compositionally biased region" description="Low complexity" evidence="5">
    <location>
        <begin position="78"/>
        <end position="88"/>
    </location>
</feature>
<dbReference type="GO" id="GO:0032543">
    <property type="term" value="P:mitochondrial translation"/>
    <property type="evidence" value="ECO:0007669"/>
    <property type="project" value="TreeGrafter"/>
</dbReference>